<feature type="transmembrane region" description="Helical" evidence="10">
    <location>
        <begin position="87"/>
        <end position="107"/>
    </location>
</feature>
<accession>A0A846MSW2</accession>
<evidence type="ECO:0000256" key="7">
    <source>
        <dbReference type="ARBA" id="ARBA00023136"/>
    </source>
</evidence>
<evidence type="ECO:0000256" key="10">
    <source>
        <dbReference type="HAMAP-Rule" id="MF_01043"/>
    </source>
</evidence>
<keyword evidence="3 10" id="KW-0808">Transferase</keyword>
<keyword evidence="1 10" id="KW-1003">Cell membrane</keyword>
<evidence type="ECO:0000256" key="6">
    <source>
        <dbReference type="ARBA" id="ARBA00023098"/>
    </source>
</evidence>
<comment type="function">
    <text evidence="10">Catalyzes the transfer of an acyl group from acyl-phosphate (acyl-PO(4)) to glycerol-3-phosphate (G3P) to form lysophosphatidic acid (LPA). This enzyme utilizes acyl-phosphate as fatty acyl donor, but not acyl-CoA or acyl-ACP.</text>
</comment>
<feature type="transmembrane region" description="Helical" evidence="10">
    <location>
        <begin position="128"/>
        <end position="161"/>
    </location>
</feature>
<keyword evidence="6 10" id="KW-0443">Lipid metabolism</keyword>
<dbReference type="GO" id="GO:0005886">
    <property type="term" value="C:plasma membrane"/>
    <property type="evidence" value="ECO:0007669"/>
    <property type="project" value="UniProtKB-SubCell"/>
</dbReference>
<evidence type="ECO:0000256" key="3">
    <source>
        <dbReference type="ARBA" id="ARBA00022679"/>
    </source>
</evidence>
<evidence type="ECO:0000256" key="4">
    <source>
        <dbReference type="ARBA" id="ARBA00022692"/>
    </source>
</evidence>
<organism evidence="11 12">
    <name type="scientific">Thermonema lapsum</name>
    <dbReference type="NCBI Taxonomy" id="28195"/>
    <lineage>
        <taxon>Bacteria</taxon>
        <taxon>Pseudomonadati</taxon>
        <taxon>Bacteroidota</taxon>
        <taxon>Cytophagia</taxon>
        <taxon>Cytophagales</taxon>
        <taxon>Thermonemataceae</taxon>
        <taxon>Thermonema</taxon>
    </lineage>
</organism>
<dbReference type="SMART" id="SM01207">
    <property type="entry name" value="G3P_acyltransf"/>
    <property type="match status" value="1"/>
</dbReference>
<comment type="similarity">
    <text evidence="10">Belongs to the PlsY family.</text>
</comment>
<keyword evidence="8 10" id="KW-0594">Phospholipid biosynthesis</keyword>
<dbReference type="NCBIfam" id="TIGR00023">
    <property type="entry name" value="glycerol-3-phosphate 1-O-acyltransferase PlsY"/>
    <property type="match status" value="1"/>
</dbReference>
<keyword evidence="5 10" id="KW-1133">Transmembrane helix</keyword>
<dbReference type="UniPathway" id="UPA00085"/>
<dbReference type="InterPro" id="IPR003811">
    <property type="entry name" value="G3P_acylTferase_PlsY"/>
</dbReference>
<comment type="pathway">
    <text evidence="10">Lipid metabolism; phospholipid metabolism.</text>
</comment>
<dbReference type="AlphaFoldDB" id="A0A846MSW2"/>
<protein>
    <recommendedName>
        <fullName evidence="10">Glycerol-3-phosphate acyltransferase</fullName>
    </recommendedName>
    <alternativeName>
        <fullName evidence="10">Acyl-PO4 G3P acyltransferase</fullName>
    </alternativeName>
    <alternativeName>
        <fullName evidence="10">Acyl-phosphate--glycerol-3-phosphate acyltransferase</fullName>
    </alternativeName>
    <alternativeName>
        <fullName evidence="10">G3P acyltransferase</fullName>
        <shortName evidence="10">GPAT</shortName>
        <ecNumber evidence="10">2.3.1.275</ecNumber>
    </alternativeName>
    <alternativeName>
        <fullName evidence="10">Lysophosphatidic acid synthase</fullName>
        <shortName evidence="10">LPA synthase</shortName>
    </alternativeName>
</protein>
<comment type="caution">
    <text evidence="10">Lacks conserved residue(s) required for the propagation of feature annotation.</text>
</comment>
<dbReference type="EC" id="2.3.1.275" evidence="10"/>
<dbReference type="GO" id="GO:0008654">
    <property type="term" value="P:phospholipid biosynthetic process"/>
    <property type="evidence" value="ECO:0007669"/>
    <property type="project" value="UniProtKB-UniRule"/>
</dbReference>
<keyword evidence="7 10" id="KW-0472">Membrane</keyword>
<dbReference type="HAMAP" id="MF_01043">
    <property type="entry name" value="PlsY"/>
    <property type="match status" value="1"/>
</dbReference>
<feature type="transmembrane region" description="Helical" evidence="10">
    <location>
        <begin position="167"/>
        <end position="188"/>
    </location>
</feature>
<name>A0A846MSW2_9BACT</name>
<dbReference type="Pfam" id="PF02660">
    <property type="entry name" value="G3P_acyltransf"/>
    <property type="match status" value="1"/>
</dbReference>
<keyword evidence="2 10" id="KW-0444">Lipid biosynthesis</keyword>
<comment type="subcellular location">
    <subcellularLocation>
        <location evidence="10">Cell membrane</location>
        <topology evidence="10">Multi-pass membrane protein</topology>
    </subcellularLocation>
</comment>
<evidence type="ECO:0000256" key="2">
    <source>
        <dbReference type="ARBA" id="ARBA00022516"/>
    </source>
</evidence>
<dbReference type="PANTHER" id="PTHR30309">
    <property type="entry name" value="INNER MEMBRANE PROTEIN YGIH"/>
    <property type="match status" value="1"/>
</dbReference>
<keyword evidence="11" id="KW-0012">Acyltransferase</keyword>
<dbReference type="PANTHER" id="PTHR30309:SF0">
    <property type="entry name" value="GLYCEROL-3-PHOSPHATE ACYLTRANSFERASE-RELATED"/>
    <property type="match status" value="1"/>
</dbReference>
<evidence type="ECO:0000313" key="12">
    <source>
        <dbReference type="Proteomes" id="UP000537126"/>
    </source>
</evidence>
<evidence type="ECO:0000256" key="8">
    <source>
        <dbReference type="ARBA" id="ARBA00023209"/>
    </source>
</evidence>
<keyword evidence="4 10" id="KW-0812">Transmembrane</keyword>
<dbReference type="RefSeq" id="WP_166920698.1">
    <property type="nucleotide sequence ID" value="NZ_JAASRN010000005.1"/>
</dbReference>
<dbReference type="Proteomes" id="UP000537126">
    <property type="component" value="Unassembled WGS sequence"/>
</dbReference>
<reference evidence="11 12" key="1">
    <citation type="submission" date="2020-03" db="EMBL/GenBank/DDBJ databases">
        <title>Genomic Encyclopedia of Type Strains, Phase IV (KMG-IV): sequencing the most valuable type-strain genomes for metagenomic binning, comparative biology and taxonomic classification.</title>
        <authorList>
            <person name="Goeker M."/>
        </authorList>
    </citation>
    <scope>NUCLEOTIDE SEQUENCE [LARGE SCALE GENOMIC DNA]</scope>
    <source>
        <strain evidence="11 12">DSM 5718</strain>
    </source>
</reference>
<evidence type="ECO:0000313" key="11">
    <source>
        <dbReference type="EMBL" id="NIK74686.1"/>
    </source>
</evidence>
<evidence type="ECO:0000256" key="9">
    <source>
        <dbReference type="ARBA" id="ARBA00023264"/>
    </source>
</evidence>
<dbReference type="GO" id="GO:0043772">
    <property type="term" value="F:acyl-phosphate glycerol-3-phosphate acyltransferase activity"/>
    <property type="evidence" value="ECO:0007669"/>
    <property type="project" value="UniProtKB-UniRule"/>
</dbReference>
<comment type="subunit">
    <text evidence="10">Probably interacts with PlsX.</text>
</comment>
<keyword evidence="9 10" id="KW-1208">Phospholipid metabolism</keyword>
<evidence type="ECO:0000256" key="1">
    <source>
        <dbReference type="ARBA" id="ARBA00022475"/>
    </source>
</evidence>
<gene>
    <name evidence="10" type="primary">plsY</name>
    <name evidence="11" type="ORF">FHS56_002218</name>
</gene>
<comment type="caution">
    <text evidence="11">The sequence shown here is derived from an EMBL/GenBank/DDBJ whole genome shotgun (WGS) entry which is preliminary data.</text>
</comment>
<sequence length="214" mass="23260">MNGSLHVALFLPIAYLLGSVPSSVWIGKRFFGVDVREHGSGNAGATNTFRVLGKQAGSIVLALDILKGWIATQLPVWLGQSTNIDSLFLWQMAFGLCAIMGHIYSVFLNFKGGKGVAASLGMAISLHWAASLIAVVVFLLVLLVSHFVSLGSMLATLAFALVVNFELLGATSLYFKYFSWFMVALVIYTHRSNIKRLLGGNENKVYLFGKKSTH</sequence>
<keyword evidence="12" id="KW-1185">Reference proteome</keyword>
<comment type="catalytic activity">
    <reaction evidence="10">
        <text>an acyl phosphate + sn-glycerol 3-phosphate = a 1-acyl-sn-glycero-3-phosphate + phosphate</text>
        <dbReference type="Rhea" id="RHEA:34075"/>
        <dbReference type="ChEBI" id="CHEBI:43474"/>
        <dbReference type="ChEBI" id="CHEBI:57597"/>
        <dbReference type="ChEBI" id="CHEBI:57970"/>
        <dbReference type="ChEBI" id="CHEBI:59918"/>
        <dbReference type="EC" id="2.3.1.275"/>
    </reaction>
</comment>
<evidence type="ECO:0000256" key="5">
    <source>
        <dbReference type="ARBA" id="ARBA00022989"/>
    </source>
</evidence>
<dbReference type="EMBL" id="JAASRN010000005">
    <property type="protein sequence ID" value="NIK74686.1"/>
    <property type="molecule type" value="Genomic_DNA"/>
</dbReference>
<proteinExistence type="inferred from homology"/>